<keyword evidence="6" id="KW-0460">Magnesium</keyword>
<dbReference type="GO" id="GO:0009536">
    <property type="term" value="C:plastid"/>
    <property type="evidence" value="ECO:0007669"/>
    <property type="project" value="EnsemblPlants"/>
</dbReference>
<dbReference type="eggNOG" id="KOG4793">
    <property type="taxonomic scope" value="Eukaryota"/>
</dbReference>
<dbReference type="InterPro" id="IPR012337">
    <property type="entry name" value="RNaseH-like_sf"/>
</dbReference>
<dbReference type="Proteomes" id="UP000017836">
    <property type="component" value="Unassembled WGS sequence"/>
</dbReference>
<dbReference type="GO" id="GO:0005739">
    <property type="term" value="C:mitochondrion"/>
    <property type="evidence" value="ECO:0007669"/>
    <property type="project" value="EnsemblPlants"/>
</dbReference>
<dbReference type="Gramene" id="ERN16821">
    <property type="protein sequence ID" value="ERN16821"/>
    <property type="gene ID" value="AMTR_s00057p00109500"/>
</dbReference>
<dbReference type="GO" id="GO:0046872">
    <property type="term" value="F:metal ion binding"/>
    <property type="evidence" value="ECO:0007669"/>
    <property type="project" value="UniProtKB-KW"/>
</dbReference>
<dbReference type="AlphaFoldDB" id="U5CU47"/>
<keyword evidence="2" id="KW-0540">Nuclease</keyword>
<evidence type="ECO:0000259" key="8">
    <source>
        <dbReference type="SMART" id="SM00479"/>
    </source>
</evidence>
<evidence type="ECO:0000256" key="4">
    <source>
        <dbReference type="ARBA" id="ARBA00022801"/>
    </source>
</evidence>
<dbReference type="CDD" id="cd06127">
    <property type="entry name" value="DEDDh"/>
    <property type="match status" value="1"/>
</dbReference>
<evidence type="ECO:0000256" key="1">
    <source>
        <dbReference type="ARBA" id="ARBA00001946"/>
    </source>
</evidence>
<dbReference type="HOGENOM" id="CLU_060445_0_0_1"/>
<organism evidence="9 10">
    <name type="scientific">Amborella trichopoda</name>
    <dbReference type="NCBI Taxonomy" id="13333"/>
    <lineage>
        <taxon>Eukaryota</taxon>
        <taxon>Viridiplantae</taxon>
        <taxon>Streptophyta</taxon>
        <taxon>Embryophyta</taxon>
        <taxon>Tracheophyta</taxon>
        <taxon>Spermatophyta</taxon>
        <taxon>Magnoliopsida</taxon>
        <taxon>Amborellales</taxon>
        <taxon>Amborellaceae</taxon>
        <taxon>Amborella</taxon>
    </lineage>
</organism>
<dbReference type="InterPro" id="IPR036397">
    <property type="entry name" value="RNaseH_sf"/>
</dbReference>
<evidence type="ECO:0000256" key="5">
    <source>
        <dbReference type="ARBA" id="ARBA00022839"/>
    </source>
</evidence>
<dbReference type="GO" id="GO:0008296">
    <property type="term" value="F:3'-5'-DNA exonuclease activity"/>
    <property type="evidence" value="ECO:0000318"/>
    <property type="project" value="GO_Central"/>
</dbReference>
<keyword evidence="3" id="KW-0479">Metal-binding</keyword>
<keyword evidence="4" id="KW-0378">Hydrolase</keyword>
<accession>U5CU47</accession>
<dbReference type="PANTHER" id="PTHR13058">
    <property type="entry name" value="THREE PRIME REPAIR EXONUCLEASE 1, 2"/>
    <property type="match status" value="1"/>
</dbReference>
<evidence type="ECO:0000256" key="7">
    <source>
        <dbReference type="ARBA" id="ARBA00025769"/>
    </source>
</evidence>
<comment type="cofactor">
    <cofactor evidence="1">
        <name>Mg(2+)</name>
        <dbReference type="ChEBI" id="CHEBI:18420"/>
    </cofactor>
</comment>
<feature type="domain" description="Exonuclease" evidence="8">
    <location>
        <begin position="116"/>
        <end position="295"/>
    </location>
</feature>
<dbReference type="InterPro" id="IPR040393">
    <property type="entry name" value="TREX1/2"/>
</dbReference>
<gene>
    <name evidence="9" type="ORF">AMTR_s00057p00109500</name>
</gene>
<comment type="similarity">
    <text evidence="7">Belongs to the exonuclease superfamily. TREX family.</text>
</comment>
<dbReference type="SMART" id="SM00479">
    <property type="entry name" value="EXOIII"/>
    <property type="match status" value="1"/>
</dbReference>
<dbReference type="Gene3D" id="3.30.420.10">
    <property type="entry name" value="Ribonuclease H-like superfamily/Ribonuclease H"/>
    <property type="match status" value="1"/>
</dbReference>
<evidence type="ECO:0000313" key="9">
    <source>
        <dbReference type="EMBL" id="ERN16821.1"/>
    </source>
</evidence>
<dbReference type="GO" id="GO:0006308">
    <property type="term" value="P:DNA catabolic process"/>
    <property type="evidence" value="ECO:0000318"/>
    <property type="project" value="GO_Central"/>
</dbReference>
<dbReference type="GO" id="GO:0003676">
    <property type="term" value="F:nucleic acid binding"/>
    <property type="evidence" value="ECO:0007669"/>
    <property type="project" value="InterPro"/>
</dbReference>
<dbReference type="EMBL" id="KI392405">
    <property type="protein sequence ID" value="ERN16821.1"/>
    <property type="molecule type" value="Genomic_DNA"/>
</dbReference>
<dbReference type="Pfam" id="PF00929">
    <property type="entry name" value="RNase_T"/>
    <property type="match status" value="1"/>
</dbReference>
<dbReference type="PANTHER" id="PTHR13058:SF19">
    <property type="entry name" value="LD40940P"/>
    <property type="match status" value="1"/>
</dbReference>
<dbReference type="InterPro" id="IPR013520">
    <property type="entry name" value="Ribonucl_H"/>
</dbReference>
<evidence type="ECO:0000313" key="10">
    <source>
        <dbReference type="Proteomes" id="UP000017836"/>
    </source>
</evidence>
<dbReference type="GO" id="GO:0005737">
    <property type="term" value="C:cytoplasm"/>
    <property type="evidence" value="ECO:0000318"/>
    <property type="project" value="GO_Central"/>
</dbReference>
<protein>
    <recommendedName>
        <fullName evidence="8">Exonuclease domain-containing protein</fullName>
    </recommendedName>
</protein>
<evidence type="ECO:0000256" key="2">
    <source>
        <dbReference type="ARBA" id="ARBA00022722"/>
    </source>
</evidence>
<name>U5CU47_AMBTC</name>
<dbReference type="FunFam" id="3.30.420.10:FF:000081">
    <property type="entry name" value="Exonuclease DPD1 chloroplastic/mitochondrial"/>
    <property type="match status" value="1"/>
</dbReference>
<dbReference type="SUPFAM" id="SSF53098">
    <property type="entry name" value="Ribonuclease H-like"/>
    <property type="match status" value="1"/>
</dbReference>
<dbReference type="OMA" id="VNSKSRW"/>
<keyword evidence="5" id="KW-0269">Exonuclease</keyword>
<evidence type="ECO:0000256" key="6">
    <source>
        <dbReference type="ARBA" id="ARBA00022842"/>
    </source>
</evidence>
<proteinExistence type="inferred from homology"/>
<evidence type="ECO:0000256" key="3">
    <source>
        <dbReference type="ARBA" id="ARBA00022723"/>
    </source>
</evidence>
<keyword evidence="10" id="KW-1185">Reference proteome</keyword>
<dbReference type="STRING" id="13333.U5CU47"/>
<reference evidence="10" key="1">
    <citation type="journal article" date="2013" name="Science">
        <title>The Amborella genome and the evolution of flowering plants.</title>
        <authorList>
            <consortium name="Amborella Genome Project"/>
        </authorList>
    </citation>
    <scope>NUCLEOTIDE SEQUENCE [LARGE SCALE GENOMIC DNA]</scope>
</reference>
<sequence>MPLVGVWSENLHHLRTSLGITCSFQLLKYSTCSSVGRTLSTGRCKLHSIGAKVEGNQPQSQSEKSCDIRLELLDGKYTRTTNIGVTKKHVDELKAYQYYDIQKKHVEKKDSLRLATIFVFDIETTGFSKNTHRIIEFALQDLGGGKNSTFQTLVNPERYVPNAEIHGISNHMVNRPGIPRWRDLVPMLLQYVRSRQQDGTPVLWIAHNGRRFDVPFIIKEFSRCFVEIPSDWLFLDTLPLARQIVKPDGSKLASSSLGALREYYGIPLSGSAHRAMSDVNTLSLVLQRMTFDLKLPVSGLLERSFKASDIPE</sequence>